<dbReference type="RefSeq" id="WP_270126430.1">
    <property type="nucleotide sequence ID" value="NZ_CP115396.1"/>
</dbReference>
<keyword evidence="3" id="KW-1185">Reference proteome</keyword>
<evidence type="ECO:0000256" key="1">
    <source>
        <dbReference type="SAM" id="MobiDB-lite"/>
    </source>
</evidence>
<evidence type="ECO:0000313" key="2">
    <source>
        <dbReference type="EMBL" id="WBO83956.1"/>
    </source>
</evidence>
<accession>A0ABY7PMK5</accession>
<gene>
    <name evidence="2" type="ORF">O9Z63_16445</name>
</gene>
<proteinExistence type="predicted"/>
<sequence length="148" mass="16540">MTHAAMSDTARRVLIEYRIPKKDFAQAVRHYAGLFLPQLPDPMPEEQLVIEVFKVPNDDEYFQCELCLTCVPEDATPTDNVPLVFWGTDAMDVVAPRAPEEAAEEPSEAEEPAEAGSQVRRRSFAEREAGIVDAFGNRTGFIINPDFP</sequence>
<organism evidence="2 3">
    <name type="scientific">Hymenobacter yonginensis</name>
    <dbReference type="NCBI Taxonomy" id="748197"/>
    <lineage>
        <taxon>Bacteria</taxon>
        <taxon>Pseudomonadati</taxon>
        <taxon>Bacteroidota</taxon>
        <taxon>Cytophagia</taxon>
        <taxon>Cytophagales</taxon>
        <taxon>Hymenobacteraceae</taxon>
        <taxon>Hymenobacter</taxon>
    </lineage>
</organism>
<name>A0ABY7PMK5_9BACT</name>
<feature type="region of interest" description="Disordered" evidence="1">
    <location>
        <begin position="97"/>
        <end position="122"/>
    </location>
</feature>
<reference evidence="2 3" key="1">
    <citation type="journal article" date="2011" name="Int. J. Syst. Evol. Microbiol.">
        <title>Hymenobacter yonginensis sp. nov., isolated from a mesotrophic artificial lake.</title>
        <authorList>
            <person name="Joung Y."/>
            <person name="Cho S.H."/>
            <person name="Kim H."/>
            <person name="Kim S.B."/>
            <person name="Joh K."/>
        </authorList>
    </citation>
    <scope>NUCLEOTIDE SEQUENCE [LARGE SCALE GENOMIC DNA]</scope>
    <source>
        <strain evidence="2 3">KCTC 22745</strain>
    </source>
</reference>
<evidence type="ECO:0000313" key="3">
    <source>
        <dbReference type="Proteomes" id="UP001211872"/>
    </source>
</evidence>
<feature type="compositionally biased region" description="Acidic residues" evidence="1">
    <location>
        <begin position="101"/>
        <end position="113"/>
    </location>
</feature>
<dbReference type="EMBL" id="CP115396">
    <property type="protein sequence ID" value="WBO83956.1"/>
    <property type="molecule type" value="Genomic_DNA"/>
</dbReference>
<dbReference type="Proteomes" id="UP001211872">
    <property type="component" value="Chromosome"/>
</dbReference>
<protein>
    <submittedName>
        <fullName evidence="2">Uncharacterized protein</fullName>
    </submittedName>
</protein>